<dbReference type="Proteomes" id="UP000247917">
    <property type="component" value="Chromosome"/>
</dbReference>
<organism evidence="2 3">
    <name type="scientific">Blattabacterium punctulatus</name>
    <dbReference type="NCBI Taxonomy" id="164514"/>
    <lineage>
        <taxon>Bacteria</taxon>
        <taxon>Pseudomonadati</taxon>
        <taxon>Bacteroidota</taxon>
        <taxon>Flavobacteriia</taxon>
        <taxon>Flavobacteriales</taxon>
        <taxon>Blattabacteriaceae</taxon>
        <taxon>Blattabacterium</taxon>
    </lineage>
</organism>
<dbReference type="RefSeq" id="WP_110495073.1">
    <property type="nucleotide sequence ID" value="NZ_CP029811.1"/>
</dbReference>
<reference evidence="2 3" key="1">
    <citation type="journal article" date="2018" name="Genome Biol. Evol.">
        <title>Parallel and Gradual Genome Erosion in the Blattabacterium Endosymbionts of Mastotermes darwiniensis and Cryptocercus Wood Roaches.</title>
        <authorList>
            <person name="Kinjo Y."/>
            <person name="Bourguignon T."/>
            <person name="Tong K.J."/>
            <person name="Kuwahara H."/>
            <person name="Lim S.J."/>
            <person name="Yoon K.B."/>
            <person name="Shigenobu S."/>
            <person name="Park Y.C."/>
            <person name="Nalepa C.A."/>
            <person name="Hongoh Y."/>
            <person name="Ohkuma M."/>
            <person name="Lo N."/>
            <person name="Tokuda G."/>
        </authorList>
    </citation>
    <scope>NUCLEOTIDE SEQUENCE [LARGE SCALE GENOMIC DNA]</scope>
    <source>
        <strain evidence="2 3">CPUsv</strain>
    </source>
</reference>
<evidence type="ECO:0000313" key="3">
    <source>
        <dbReference type="Proteomes" id="UP000247917"/>
    </source>
</evidence>
<keyword evidence="1" id="KW-0690">Ribosome biogenesis</keyword>
<gene>
    <name evidence="2" type="ORF">DM808_00150</name>
</gene>
<sequence length="107" mass="12909">MDSIKNKKISSIFYTEISEILHQEFNNENREGFLITLTKVCINPDMTFIKGYIAIYPFIKENIFKKIRSKSGFYRKLLSKKLRYRVKKIPKLDFRLENSFSRKYLIE</sequence>
<evidence type="ECO:0000256" key="1">
    <source>
        <dbReference type="ARBA" id="ARBA00022517"/>
    </source>
</evidence>
<dbReference type="InterPro" id="IPR000238">
    <property type="entry name" value="RbfA"/>
</dbReference>
<name>A0ABN5M1S6_9FLAO</name>
<dbReference type="SUPFAM" id="SSF89919">
    <property type="entry name" value="Ribosome-binding factor A, RbfA"/>
    <property type="match status" value="1"/>
</dbReference>
<protein>
    <submittedName>
        <fullName evidence="2">Ribosome-binding factor A</fullName>
    </submittedName>
</protein>
<evidence type="ECO:0000313" key="2">
    <source>
        <dbReference type="EMBL" id="AWU39624.1"/>
    </source>
</evidence>
<dbReference type="Pfam" id="PF02033">
    <property type="entry name" value="RBFA"/>
    <property type="match status" value="1"/>
</dbReference>
<accession>A0ABN5M1S6</accession>
<dbReference type="EMBL" id="CP029812">
    <property type="protein sequence ID" value="AWU39624.1"/>
    <property type="molecule type" value="Genomic_DNA"/>
</dbReference>
<keyword evidence="3" id="KW-1185">Reference proteome</keyword>
<proteinExistence type="predicted"/>
<dbReference type="InterPro" id="IPR015946">
    <property type="entry name" value="KH_dom-like_a/b"/>
</dbReference>
<dbReference type="InterPro" id="IPR023799">
    <property type="entry name" value="RbfA_dom_sf"/>
</dbReference>
<dbReference type="Gene3D" id="3.30.300.20">
    <property type="match status" value="1"/>
</dbReference>